<dbReference type="EMBL" id="JACVVK020000515">
    <property type="protein sequence ID" value="KAK7469496.1"/>
    <property type="molecule type" value="Genomic_DNA"/>
</dbReference>
<comment type="cofactor">
    <cofactor evidence="7">
        <name>[2Fe-2S] cluster</name>
        <dbReference type="ChEBI" id="CHEBI:190135"/>
    </cofactor>
</comment>
<dbReference type="InterPro" id="IPR000674">
    <property type="entry name" value="Ald_Oxase/Xan_DH_a/b"/>
</dbReference>
<keyword evidence="4" id="KW-0408">Iron</keyword>
<keyword evidence="10" id="KW-1185">Reference proteome</keyword>
<evidence type="ECO:0000259" key="8">
    <source>
        <dbReference type="SMART" id="SM01008"/>
    </source>
</evidence>
<dbReference type="SMART" id="SM01008">
    <property type="entry name" value="Ald_Xan_dh_C"/>
    <property type="match status" value="1"/>
</dbReference>
<comment type="cofactor">
    <cofactor evidence="1">
        <name>Mo-molybdopterin</name>
        <dbReference type="ChEBI" id="CHEBI:71302"/>
    </cofactor>
</comment>
<proteinExistence type="inferred from homology"/>
<dbReference type="SUPFAM" id="SSF54665">
    <property type="entry name" value="CO dehydrogenase molybdoprotein N-domain-like"/>
    <property type="match status" value="1"/>
</dbReference>
<dbReference type="Pfam" id="PF20256">
    <property type="entry name" value="MoCoBD_2"/>
    <property type="match status" value="1"/>
</dbReference>
<dbReference type="InterPro" id="IPR037165">
    <property type="entry name" value="AldOxase/xan_DH_Mopterin-bd_sf"/>
</dbReference>
<evidence type="ECO:0000313" key="9">
    <source>
        <dbReference type="EMBL" id="KAK7469496.1"/>
    </source>
</evidence>
<organism evidence="9 10">
    <name type="scientific">Batillaria attramentaria</name>
    <dbReference type="NCBI Taxonomy" id="370345"/>
    <lineage>
        <taxon>Eukaryota</taxon>
        <taxon>Metazoa</taxon>
        <taxon>Spiralia</taxon>
        <taxon>Lophotrochozoa</taxon>
        <taxon>Mollusca</taxon>
        <taxon>Gastropoda</taxon>
        <taxon>Caenogastropoda</taxon>
        <taxon>Sorbeoconcha</taxon>
        <taxon>Cerithioidea</taxon>
        <taxon>Batillariidae</taxon>
        <taxon>Batillaria</taxon>
    </lineage>
</organism>
<dbReference type="Proteomes" id="UP001519460">
    <property type="component" value="Unassembled WGS sequence"/>
</dbReference>
<dbReference type="FunFam" id="3.30.365.10:FF:000001">
    <property type="entry name" value="Xanthine dehydrogenase oxidase"/>
    <property type="match status" value="1"/>
</dbReference>
<comment type="caution">
    <text evidence="9">The sequence shown here is derived from an EMBL/GenBank/DDBJ whole genome shotgun (WGS) entry which is preliminary data.</text>
</comment>
<keyword evidence="4" id="KW-0479">Metal-binding</keyword>
<dbReference type="InterPro" id="IPR036856">
    <property type="entry name" value="Ald_Oxase/Xan_DH_a/b_sf"/>
</dbReference>
<comment type="similarity">
    <text evidence="2">Belongs to the xanthine dehydrogenase family.</text>
</comment>
<evidence type="ECO:0000256" key="3">
    <source>
        <dbReference type="ARBA" id="ARBA00022505"/>
    </source>
</evidence>
<evidence type="ECO:0000256" key="1">
    <source>
        <dbReference type="ARBA" id="ARBA00001924"/>
    </source>
</evidence>
<evidence type="ECO:0000256" key="5">
    <source>
        <dbReference type="ARBA" id="ARBA00023002"/>
    </source>
</evidence>
<dbReference type="InterPro" id="IPR046867">
    <property type="entry name" value="AldOxase/xan_DH_MoCoBD2"/>
</dbReference>
<dbReference type="InterPro" id="IPR008274">
    <property type="entry name" value="AldOxase/xan_DH_MoCoBD1"/>
</dbReference>
<evidence type="ECO:0000313" key="10">
    <source>
        <dbReference type="Proteomes" id="UP001519460"/>
    </source>
</evidence>
<dbReference type="AlphaFoldDB" id="A0ABD0JBS1"/>
<feature type="domain" description="Aldehyde oxidase/xanthine dehydrogenase a/b hammerhead" evidence="8">
    <location>
        <begin position="1"/>
        <end position="71"/>
    </location>
</feature>
<reference evidence="9 10" key="1">
    <citation type="journal article" date="2023" name="Sci. Data">
        <title>Genome assembly of the Korean intertidal mud-creeper Batillaria attramentaria.</title>
        <authorList>
            <person name="Patra A.K."/>
            <person name="Ho P.T."/>
            <person name="Jun S."/>
            <person name="Lee S.J."/>
            <person name="Kim Y."/>
            <person name="Won Y.J."/>
        </authorList>
    </citation>
    <scope>NUCLEOTIDE SEQUENCE [LARGE SCALE GENOMIC DNA]</scope>
    <source>
        <strain evidence="9">Wonlab-2016</strain>
    </source>
</reference>
<dbReference type="Pfam" id="PF01315">
    <property type="entry name" value="Ald_Xan_dh_C"/>
    <property type="match status" value="1"/>
</dbReference>
<keyword evidence="6" id="KW-0411">Iron-sulfur</keyword>
<name>A0ABD0JBS1_9CAEN</name>
<keyword evidence="4" id="KW-0001">2Fe-2S</keyword>
<dbReference type="GO" id="GO:0051537">
    <property type="term" value="F:2 iron, 2 sulfur cluster binding"/>
    <property type="evidence" value="ECO:0007669"/>
    <property type="project" value="UniProtKB-KW"/>
</dbReference>
<dbReference type="PANTHER" id="PTHR11908:SF132">
    <property type="entry name" value="ALDEHYDE OXIDASE 1-RELATED"/>
    <property type="match status" value="1"/>
</dbReference>
<dbReference type="GO" id="GO:0016491">
    <property type="term" value="F:oxidoreductase activity"/>
    <property type="evidence" value="ECO:0007669"/>
    <property type="project" value="UniProtKB-KW"/>
</dbReference>
<gene>
    <name evidence="9" type="ORF">BaRGS_00036475</name>
</gene>
<keyword evidence="5" id="KW-0560">Oxidoreductase</keyword>
<protein>
    <recommendedName>
        <fullName evidence="8">Aldehyde oxidase/xanthine dehydrogenase a/b hammerhead domain-containing protein</fullName>
    </recommendedName>
</protein>
<evidence type="ECO:0000256" key="4">
    <source>
        <dbReference type="ARBA" id="ARBA00022714"/>
    </source>
</evidence>
<evidence type="ECO:0000256" key="6">
    <source>
        <dbReference type="ARBA" id="ARBA00023014"/>
    </source>
</evidence>
<dbReference type="Gene3D" id="3.30.365.10">
    <property type="entry name" value="Aldehyde oxidase/xanthine dehydrogenase, molybdopterin binding domain"/>
    <property type="match status" value="5"/>
</dbReference>
<evidence type="ECO:0000256" key="7">
    <source>
        <dbReference type="ARBA" id="ARBA00034078"/>
    </source>
</evidence>
<sequence>MKGVLNCIQATDLPAGGKNNFLPPGRTATEEILCSGQVQYAGQPIAIIVADDPMTATTAASMVKVTYTDVQPVVVELREGIEKKSFFPGQPPAIVTGNPDQAIRESARRVTGTLETGIQYHFHMETQTTRCVPSDDGGMDVQSATQSACQTAMIVAGVLGIPQSSVTVEVKRVGGAFGAKSSRSYIVAGACAWAAGVMGRPVRMKLDLHTNMKSIGKRPGYLAQYEVGCTEEGQLNGLRVTVYADCGFSDQDVAPIIGGLDNVVLPAAVIMESIMDHVAKYLNKDPTDVRKLNLYQKGQTTPTGTVLEYCNIRDIVSQLETSSELVARQQEVTQFNQANRWKKRGLSMVPVRYHIGIEHQHFSVLVSIYHMDGTIAIQHGGIEMGQGINTKVAQVCAYELGVPLSLIRVKRNTTIANANSKGSNASTASGLNCMGVIQCCQILKSRMDPIRQKMDKPTWQQLVAECYAENVDLTVQAYTDPGPPGYYNVYAAAVTEAEVDVLTGQSQIVRTDILYDCGESLSPDVDIGQMEGAFMIGVGYLLSEKMKYDSTTGAVLTDGTWDYKPPMPKNLPVDFRVALLKNAPNPVGVLGSKASGEPPAVTACSTLLAVKHAVEAARAEIGQDTFFPLNSPALAEDIQTACMIDVSQFTLGQ</sequence>
<dbReference type="SUPFAM" id="SSF56003">
    <property type="entry name" value="Molybdenum cofactor-binding domain"/>
    <property type="match status" value="1"/>
</dbReference>
<dbReference type="Gene3D" id="3.90.1170.50">
    <property type="entry name" value="Aldehyde oxidase/xanthine dehydrogenase, a/b hammerhead"/>
    <property type="match status" value="1"/>
</dbReference>
<dbReference type="Pfam" id="PF02738">
    <property type="entry name" value="MoCoBD_1"/>
    <property type="match status" value="1"/>
</dbReference>
<evidence type="ECO:0000256" key="2">
    <source>
        <dbReference type="ARBA" id="ARBA00006849"/>
    </source>
</evidence>
<dbReference type="PANTHER" id="PTHR11908">
    <property type="entry name" value="XANTHINE DEHYDROGENASE"/>
    <property type="match status" value="1"/>
</dbReference>
<keyword evidence="3" id="KW-0500">Molybdenum</keyword>
<dbReference type="FunFam" id="3.30.365.10:FF:000008">
    <property type="entry name" value="Aldehyde oxidase1"/>
    <property type="match status" value="1"/>
</dbReference>
<accession>A0ABD0JBS1</accession>
<dbReference type="InterPro" id="IPR016208">
    <property type="entry name" value="Ald_Oxase/xanthine_DH-like"/>
</dbReference>